<sequence length="287" mass="33065">MSGYRIPEIAKQYTNYDMIMNHTSLPDIPEIRTRVLFAFLEQDEGIGASSELYTLVSSLLQMGMDTHDTVSIHNDNKEKTASLERQLRVLAGDYFSSRFYQLLSNSGDIELIKLLSGGTCEVNRSKMMLYMKMKNGRLTAAEYLQLSVQVRSQLLLSFNSLLTGRNQILWPGLVQLVTSCEVILEELFRLDSIQDFHEGYGYWHIIHKGSREDRKGLQNKDWDFTKLRAMVHKYRLTSMLNEQFESNYEALCTKVHDCLPDTLAAGLLQIVEPFRRYVAKSQVLNEI</sequence>
<dbReference type="RefSeq" id="WP_132416298.1">
    <property type="nucleotide sequence ID" value="NZ_SKFG01000001.1"/>
</dbReference>
<dbReference type="EMBL" id="SKFG01000001">
    <property type="protein sequence ID" value="TCZ81317.1"/>
    <property type="molecule type" value="Genomic_DNA"/>
</dbReference>
<dbReference type="Pfam" id="PF07307">
    <property type="entry name" value="HEPPP_synt_1"/>
    <property type="match status" value="1"/>
</dbReference>
<dbReference type="OrthoDB" id="2417886at2"/>
<accession>A0A4R4EN58</accession>
<gene>
    <name evidence="1" type="ORF">E0485_02795</name>
</gene>
<dbReference type="Proteomes" id="UP000295418">
    <property type="component" value="Unassembled WGS sequence"/>
</dbReference>
<dbReference type="InterPro" id="IPR009920">
    <property type="entry name" value="HEPPP_synth_su1"/>
</dbReference>
<keyword evidence="2" id="KW-1185">Reference proteome</keyword>
<proteinExistence type="predicted"/>
<dbReference type="GO" id="GO:0009234">
    <property type="term" value="P:menaquinone biosynthetic process"/>
    <property type="evidence" value="ECO:0007669"/>
    <property type="project" value="InterPro"/>
</dbReference>
<organism evidence="1 2">
    <name type="scientific">Paenibacillus albiflavus</name>
    <dbReference type="NCBI Taxonomy" id="2545760"/>
    <lineage>
        <taxon>Bacteria</taxon>
        <taxon>Bacillati</taxon>
        <taxon>Bacillota</taxon>
        <taxon>Bacilli</taxon>
        <taxon>Bacillales</taxon>
        <taxon>Paenibacillaceae</taxon>
        <taxon>Paenibacillus</taxon>
    </lineage>
</organism>
<dbReference type="Gene3D" id="1.20.120.1450">
    <property type="match status" value="1"/>
</dbReference>
<reference evidence="1 2" key="1">
    <citation type="submission" date="2019-03" db="EMBL/GenBank/DDBJ databases">
        <authorList>
            <person name="Kim M.K.M."/>
        </authorList>
    </citation>
    <scope>NUCLEOTIDE SEQUENCE [LARGE SCALE GENOMIC DNA]</scope>
    <source>
        <strain evidence="1 2">18JY21-1</strain>
    </source>
</reference>
<evidence type="ECO:0000313" key="1">
    <source>
        <dbReference type="EMBL" id="TCZ81317.1"/>
    </source>
</evidence>
<comment type="caution">
    <text evidence="1">The sequence shown here is derived from an EMBL/GenBank/DDBJ whole genome shotgun (WGS) entry which is preliminary data.</text>
</comment>
<evidence type="ECO:0000313" key="2">
    <source>
        <dbReference type="Proteomes" id="UP000295418"/>
    </source>
</evidence>
<dbReference type="AlphaFoldDB" id="A0A4R4EN58"/>
<protein>
    <submittedName>
        <fullName evidence="1">Heptaprenyl diphosphate synthase</fullName>
    </submittedName>
</protein>
<name>A0A4R4EN58_9BACL</name>